<protein>
    <submittedName>
        <fullName evidence="2">Uncharacterized protein</fullName>
    </submittedName>
</protein>
<dbReference type="GO" id="GO:0005739">
    <property type="term" value="C:mitochondrion"/>
    <property type="evidence" value="ECO:0007669"/>
    <property type="project" value="TreeGrafter"/>
</dbReference>
<gene>
    <name evidence="2" type="ORF">HK097_009527</name>
</gene>
<dbReference type="GO" id="GO:0005783">
    <property type="term" value="C:endoplasmic reticulum"/>
    <property type="evidence" value="ECO:0007669"/>
    <property type="project" value="InterPro"/>
</dbReference>
<keyword evidence="3" id="KW-1185">Reference proteome</keyword>
<evidence type="ECO:0000256" key="1">
    <source>
        <dbReference type="SAM" id="Phobius"/>
    </source>
</evidence>
<reference evidence="2" key="1">
    <citation type="submission" date="2020-05" db="EMBL/GenBank/DDBJ databases">
        <title>Phylogenomic resolution of chytrid fungi.</title>
        <authorList>
            <person name="Stajich J.E."/>
            <person name="Amses K."/>
            <person name="Simmons R."/>
            <person name="Seto K."/>
            <person name="Myers J."/>
            <person name="Bonds A."/>
            <person name="Quandt C.A."/>
            <person name="Barry K."/>
            <person name="Liu P."/>
            <person name="Grigoriev I."/>
            <person name="Longcore J.E."/>
            <person name="James T.Y."/>
        </authorList>
    </citation>
    <scope>NUCLEOTIDE SEQUENCE</scope>
    <source>
        <strain evidence="2">JEL0318</strain>
    </source>
</reference>
<name>A0AAD5X4H1_9FUNG</name>
<dbReference type="Proteomes" id="UP001212841">
    <property type="component" value="Unassembled WGS sequence"/>
</dbReference>
<keyword evidence="1" id="KW-0812">Transmembrane</keyword>
<keyword evidence="1" id="KW-1133">Transmembrane helix</keyword>
<dbReference type="Pfam" id="PF10032">
    <property type="entry name" value="Pho88"/>
    <property type="match status" value="1"/>
</dbReference>
<feature type="transmembrane region" description="Helical" evidence="1">
    <location>
        <begin position="30"/>
        <end position="50"/>
    </location>
</feature>
<feature type="transmembrane region" description="Helical" evidence="1">
    <location>
        <begin position="113"/>
        <end position="135"/>
    </location>
</feature>
<organism evidence="2 3">
    <name type="scientific">Rhizophlyctis rosea</name>
    <dbReference type="NCBI Taxonomy" id="64517"/>
    <lineage>
        <taxon>Eukaryota</taxon>
        <taxon>Fungi</taxon>
        <taxon>Fungi incertae sedis</taxon>
        <taxon>Chytridiomycota</taxon>
        <taxon>Chytridiomycota incertae sedis</taxon>
        <taxon>Chytridiomycetes</taxon>
        <taxon>Rhizophlyctidales</taxon>
        <taxon>Rhizophlyctidaceae</taxon>
        <taxon>Rhizophlyctis</taxon>
    </lineage>
</organism>
<evidence type="ECO:0000313" key="2">
    <source>
        <dbReference type="EMBL" id="KAJ3049481.1"/>
    </source>
</evidence>
<dbReference type="EMBL" id="JADGJD010000638">
    <property type="protein sequence ID" value="KAJ3049481.1"/>
    <property type="molecule type" value="Genomic_DNA"/>
</dbReference>
<accession>A0AAD5X4H1</accession>
<dbReference type="InterPro" id="IPR012098">
    <property type="entry name" value="SND3_fun"/>
</dbReference>
<dbReference type="PANTHER" id="PTHR28112">
    <property type="entry name" value="SRP-INDEPENDENT TARGETING PROTEIN 3"/>
    <property type="match status" value="1"/>
</dbReference>
<comment type="caution">
    <text evidence="2">The sequence shown here is derived from an EMBL/GenBank/DDBJ whole genome shotgun (WGS) entry which is preliminary data.</text>
</comment>
<sequence length="160" mass="18335">MDLPIIEGSLVALAVLVGKAVRVDRPENTFVLRVVWAITQLLIFASLYIIRQRIAKADDKTVLEYQDKETRDKIRTTHHTYDNYKLEKLAKDQAIIVAITAFIHYQWGHLLILLLHAVLSASTIAQVPLFKIWILGKKPEGDLKRPWKGDAVEKDKVKLR</sequence>
<dbReference type="AlphaFoldDB" id="A0AAD5X4H1"/>
<keyword evidence="1" id="KW-0472">Membrane</keyword>
<proteinExistence type="predicted"/>
<dbReference type="PANTHER" id="PTHR28112:SF1">
    <property type="entry name" value="SRP-INDEPENDENT TARGETING PROTEIN 3"/>
    <property type="match status" value="1"/>
</dbReference>
<dbReference type="GO" id="GO:0045047">
    <property type="term" value="P:protein targeting to ER"/>
    <property type="evidence" value="ECO:0007669"/>
    <property type="project" value="InterPro"/>
</dbReference>
<evidence type="ECO:0000313" key="3">
    <source>
        <dbReference type="Proteomes" id="UP001212841"/>
    </source>
</evidence>